<gene>
    <name evidence="1" type="ORF">LWC34_02395</name>
</gene>
<dbReference type="RefSeq" id="WP_233722754.1">
    <property type="nucleotide sequence ID" value="NZ_JAJVCN010000001.1"/>
</dbReference>
<name>A0ABS8Z189_9PSEU</name>
<dbReference type="EMBL" id="JAJVCN010000001">
    <property type="protein sequence ID" value="MCE7001696.1"/>
    <property type="molecule type" value="Genomic_DNA"/>
</dbReference>
<dbReference type="Proteomes" id="UP001521150">
    <property type="component" value="Unassembled WGS sequence"/>
</dbReference>
<comment type="caution">
    <text evidence="1">The sequence shown here is derived from an EMBL/GenBank/DDBJ whole genome shotgun (WGS) entry which is preliminary data.</text>
</comment>
<reference evidence="1 2" key="1">
    <citation type="submission" date="2021-12" db="EMBL/GenBank/DDBJ databases">
        <title>Genome sequence of Kibdelosporangium philippinense ATCC 49844.</title>
        <authorList>
            <person name="Fedorov E.A."/>
            <person name="Omeragic M."/>
            <person name="Shalygina K.F."/>
            <person name="Maclea K.S."/>
        </authorList>
    </citation>
    <scope>NUCLEOTIDE SEQUENCE [LARGE SCALE GENOMIC DNA]</scope>
    <source>
        <strain evidence="1 2">ATCC 49844</strain>
    </source>
</reference>
<accession>A0ABS8Z189</accession>
<protein>
    <submittedName>
        <fullName evidence="1">Uncharacterized protein</fullName>
    </submittedName>
</protein>
<evidence type="ECO:0000313" key="1">
    <source>
        <dbReference type="EMBL" id="MCE7001696.1"/>
    </source>
</evidence>
<sequence length="106" mass="11382">MKVFNFGLRILLWLAVFFRFGTMAGVLAARIMGKNDDSGDGEEIALLMLMVPAEVAHRLEPLGIAAGAVLAATEDKFDDRVLAGGLSGAMMVLAADRAIAERRRYG</sequence>
<organism evidence="1 2">
    <name type="scientific">Kibdelosporangium philippinense</name>
    <dbReference type="NCBI Taxonomy" id="211113"/>
    <lineage>
        <taxon>Bacteria</taxon>
        <taxon>Bacillati</taxon>
        <taxon>Actinomycetota</taxon>
        <taxon>Actinomycetes</taxon>
        <taxon>Pseudonocardiales</taxon>
        <taxon>Pseudonocardiaceae</taxon>
        <taxon>Kibdelosporangium</taxon>
    </lineage>
</organism>
<proteinExistence type="predicted"/>
<keyword evidence="2" id="KW-1185">Reference proteome</keyword>
<evidence type="ECO:0000313" key="2">
    <source>
        <dbReference type="Proteomes" id="UP001521150"/>
    </source>
</evidence>